<feature type="compositionally biased region" description="Polar residues" evidence="8">
    <location>
        <begin position="195"/>
        <end position="214"/>
    </location>
</feature>
<dbReference type="Gene3D" id="2.40.50.140">
    <property type="entry name" value="Nucleic acid-binding proteins"/>
    <property type="match status" value="1"/>
</dbReference>
<keyword evidence="6" id="KW-0238">DNA-binding</keyword>
<evidence type="ECO:0000256" key="5">
    <source>
        <dbReference type="ARBA" id="ARBA00022895"/>
    </source>
</evidence>
<evidence type="ECO:0000313" key="10">
    <source>
        <dbReference type="EMBL" id="KAF9963669.1"/>
    </source>
</evidence>
<dbReference type="GO" id="GO:0005634">
    <property type="term" value="C:nucleus"/>
    <property type="evidence" value="ECO:0007669"/>
    <property type="project" value="UniProtKB-SubCell"/>
</dbReference>
<name>A0A9P6J6B5_MORAP</name>
<sequence>MRTLTDYEMAMRTAWKLKTVSQMVPDKFYDFIGEVCYLSGSESNRTTMMMTDYTENEMLPYLESKGVRPQGKATILVTLWDEHFETFLKLKIKAGDVLYLKNLRCKVDLSNVFQLSMNGFNGRGFAQIDPIQILLPDDPRGKEVRARKAEYEMRQLDTEGVALSGVYWPHTEQKSGYSSSTNSTMNAVNSGSDLKFSANTTRGNRNKFSQACSSKTHRTSSDNTVRTSLSSSGTWSRSYGSSIRTSDGPRTKSH</sequence>
<organism evidence="10 11">
    <name type="scientific">Mortierella alpina</name>
    <name type="common">Oleaginous fungus</name>
    <name type="synonym">Mortierella renispora</name>
    <dbReference type="NCBI Taxonomy" id="64518"/>
    <lineage>
        <taxon>Eukaryota</taxon>
        <taxon>Fungi</taxon>
        <taxon>Fungi incertae sedis</taxon>
        <taxon>Mucoromycota</taxon>
        <taxon>Mortierellomycotina</taxon>
        <taxon>Mortierellomycetes</taxon>
        <taxon>Mortierellales</taxon>
        <taxon>Mortierellaceae</taxon>
        <taxon>Mortierella</taxon>
    </lineage>
</organism>
<evidence type="ECO:0000259" key="9">
    <source>
        <dbReference type="Pfam" id="PF16686"/>
    </source>
</evidence>
<dbReference type="AlphaFoldDB" id="A0A9P6J6B5"/>
<dbReference type="Pfam" id="PF16686">
    <property type="entry name" value="POT1PC"/>
    <property type="match status" value="1"/>
</dbReference>
<evidence type="ECO:0000256" key="2">
    <source>
        <dbReference type="ARBA" id="ARBA00004574"/>
    </source>
</evidence>
<dbReference type="InterPro" id="IPR032042">
    <property type="entry name" value="POT1PC"/>
</dbReference>
<evidence type="ECO:0000256" key="7">
    <source>
        <dbReference type="ARBA" id="ARBA00023242"/>
    </source>
</evidence>
<evidence type="ECO:0000256" key="4">
    <source>
        <dbReference type="ARBA" id="ARBA00022454"/>
    </source>
</evidence>
<dbReference type="EMBL" id="JAAAHY010000447">
    <property type="protein sequence ID" value="KAF9963669.1"/>
    <property type="molecule type" value="Genomic_DNA"/>
</dbReference>
<accession>A0A9P6J6B5</accession>
<feature type="domain" description="Protection of telomeres protein 1 ssDNA-binding" evidence="9">
    <location>
        <begin position="20"/>
        <end position="152"/>
    </location>
</feature>
<dbReference type="GO" id="GO:0000781">
    <property type="term" value="C:chromosome, telomeric region"/>
    <property type="evidence" value="ECO:0007669"/>
    <property type="project" value="UniProtKB-SubCell"/>
</dbReference>
<feature type="region of interest" description="Disordered" evidence="8">
    <location>
        <begin position="195"/>
        <end position="254"/>
    </location>
</feature>
<keyword evidence="5" id="KW-0779">Telomere</keyword>
<evidence type="ECO:0000313" key="11">
    <source>
        <dbReference type="Proteomes" id="UP000738359"/>
    </source>
</evidence>
<proteinExistence type="inferred from homology"/>
<evidence type="ECO:0000256" key="1">
    <source>
        <dbReference type="ARBA" id="ARBA00004123"/>
    </source>
</evidence>
<dbReference type="InterPro" id="IPR012340">
    <property type="entry name" value="NA-bd_OB-fold"/>
</dbReference>
<protein>
    <recommendedName>
        <fullName evidence="9">Protection of telomeres protein 1 ssDNA-binding domain-containing protein</fullName>
    </recommendedName>
</protein>
<dbReference type="GO" id="GO:0043047">
    <property type="term" value="F:single-stranded telomeric DNA binding"/>
    <property type="evidence" value="ECO:0007669"/>
    <property type="project" value="InterPro"/>
</dbReference>
<evidence type="ECO:0000256" key="3">
    <source>
        <dbReference type="ARBA" id="ARBA00008442"/>
    </source>
</evidence>
<dbReference type="Proteomes" id="UP000738359">
    <property type="component" value="Unassembled WGS sequence"/>
</dbReference>
<keyword evidence="7" id="KW-0539">Nucleus</keyword>
<reference evidence="10" key="1">
    <citation type="journal article" date="2020" name="Fungal Divers.">
        <title>Resolving the Mortierellaceae phylogeny through synthesis of multi-gene phylogenetics and phylogenomics.</title>
        <authorList>
            <person name="Vandepol N."/>
            <person name="Liber J."/>
            <person name="Desiro A."/>
            <person name="Na H."/>
            <person name="Kennedy M."/>
            <person name="Barry K."/>
            <person name="Grigoriev I.V."/>
            <person name="Miller A.N."/>
            <person name="O'Donnell K."/>
            <person name="Stajich J.E."/>
            <person name="Bonito G."/>
        </authorList>
    </citation>
    <scope>NUCLEOTIDE SEQUENCE</scope>
    <source>
        <strain evidence="10">CK1249</strain>
    </source>
</reference>
<gene>
    <name evidence="10" type="ORF">BGZ70_007254</name>
</gene>
<comment type="similarity">
    <text evidence="3">Belongs to the telombin family.</text>
</comment>
<evidence type="ECO:0000256" key="8">
    <source>
        <dbReference type="SAM" id="MobiDB-lite"/>
    </source>
</evidence>
<keyword evidence="11" id="KW-1185">Reference proteome</keyword>
<dbReference type="SUPFAM" id="SSF50249">
    <property type="entry name" value="Nucleic acid-binding proteins"/>
    <property type="match status" value="1"/>
</dbReference>
<comment type="caution">
    <text evidence="10">The sequence shown here is derived from an EMBL/GenBank/DDBJ whole genome shotgun (WGS) entry which is preliminary data.</text>
</comment>
<evidence type="ECO:0000256" key="6">
    <source>
        <dbReference type="ARBA" id="ARBA00023125"/>
    </source>
</evidence>
<keyword evidence="4" id="KW-0158">Chromosome</keyword>
<feature type="compositionally biased region" description="Low complexity" evidence="8">
    <location>
        <begin position="226"/>
        <end position="242"/>
    </location>
</feature>
<dbReference type="OrthoDB" id="2186770at2759"/>
<comment type="subcellular location">
    <subcellularLocation>
        <location evidence="2">Chromosome</location>
        <location evidence="2">Telomere</location>
    </subcellularLocation>
    <subcellularLocation>
        <location evidence="1">Nucleus</location>
    </subcellularLocation>
</comment>